<evidence type="ECO:0000256" key="5">
    <source>
        <dbReference type="ARBA" id="ARBA00022856"/>
    </source>
</evidence>
<feature type="transmembrane region" description="Helical" evidence="9">
    <location>
        <begin position="598"/>
        <end position="623"/>
    </location>
</feature>
<feature type="transmembrane region" description="Helical" evidence="9">
    <location>
        <begin position="713"/>
        <end position="742"/>
    </location>
</feature>
<dbReference type="InterPro" id="IPR004813">
    <property type="entry name" value="OPT"/>
</dbReference>
<dbReference type="GO" id="GO:0015031">
    <property type="term" value="P:protein transport"/>
    <property type="evidence" value="ECO:0007669"/>
    <property type="project" value="UniProtKB-KW"/>
</dbReference>
<evidence type="ECO:0000256" key="6">
    <source>
        <dbReference type="ARBA" id="ARBA00022927"/>
    </source>
</evidence>
<feature type="transmembrane region" description="Helical" evidence="9">
    <location>
        <begin position="349"/>
        <end position="369"/>
    </location>
</feature>
<name>A0A1Y2CLX8_9FUNG</name>
<feature type="transmembrane region" description="Helical" evidence="9">
    <location>
        <begin position="441"/>
        <end position="462"/>
    </location>
</feature>
<feature type="transmembrane region" description="Helical" evidence="9">
    <location>
        <begin position="526"/>
        <end position="546"/>
    </location>
</feature>
<evidence type="ECO:0000256" key="7">
    <source>
        <dbReference type="ARBA" id="ARBA00022989"/>
    </source>
</evidence>
<evidence type="ECO:0000256" key="8">
    <source>
        <dbReference type="ARBA" id="ARBA00023136"/>
    </source>
</evidence>
<evidence type="ECO:0000256" key="3">
    <source>
        <dbReference type="ARBA" id="ARBA00022448"/>
    </source>
</evidence>
<dbReference type="AlphaFoldDB" id="A0A1Y2CLX8"/>
<dbReference type="GO" id="GO:0035673">
    <property type="term" value="F:oligopeptide transmembrane transporter activity"/>
    <property type="evidence" value="ECO:0007669"/>
    <property type="project" value="InterPro"/>
</dbReference>
<feature type="transmembrane region" description="Helical" evidence="9">
    <location>
        <begin position="271"/>
        <end position="293"/>
    </location>
</feature>
<keyword evidence="11" id="KW-1185">Reference proteome</keyword>
<feature type="transmembrane region" description="Helical" evidence="9">
    <location>
        <begin position="66"/>
        <end position="84"/>
    </location>
</feature>
<keyword evidence="6" id="KW-0653">Protein transport</keyword>
<evidence type="ECO:0000256" key="2">
    <source>
        <dbReference type="ARBA" id="ARBA00008807"/>
    </source>
</evidence>
<dbReference type="EMBL" id="MCGO01000012">
    <property type="protein sequence ID" value="ORY48038.1"/>
    <property type="molecule type" value="Genomic_DNA"/>
</dbReference>
<evidence type="ECO:0000256" key="9">
    <source>
        <dbReference type="SAM" id="Phobius"/>
    </source>
</evidence>
<dbReference type="Pfam" id="PF03169">
    <property type="entry name" value="OPT"/>
    <property type="match status" value="1"/>
</dbReference>
<accession>A0A1Y2CLX8</accession>
<dbReference type="NCBIfam" id="TIGR00728">
    <property type="entry name" value="OPT_sfam"/>
    <property type="match status" value="1"/>
</dbReference>
<organism evidence="10 11">
    <name type="scientific">Rhizoclosmatium globosum</name>
    <dbReference type="NCBI Taxonomy" id="329046"/>
    <lineage>
        <taxon>Eukaryota</taxon>
        <taxon>Fungi</taxon>
        <taxon>Fungi incertae sedis</taxon>
        <taxon>Chytridiomycota</taxon>
        <taxon>Chytridiomycota incertae sedis</taxon>
        <taxon>Chytridiomycetes</taxon>
        <taxon>Chytridiales</taxon>
        <taxon>Chytriomycetaceae</taxon>
        <taxon>Rhizoclosmatium</taxon>
    </lineage>
</organism>
<keyword evidence="8 9" id="KW-0472">Membrane</keyword>
<feature type="transmembrane region" description="Helical" evidence="9">
    <location>
        <begin position="754"/>
        <end position="777"/>
    </location>
</feature>
<evidence type="ECO:0000313" key="11">
    <source>
        <dbReference type="Proteomes" id="UP000193642"/>
    </source>
</evidence>
<evidence type="ECO:0000256" key="1">
    <source>
        <dbReference type="ARBA" id="ARBA00004141"/>
    </source>
</evidence>
<proteinExistence type="inferred from homology"/>
<keyword evidence="4 9" id="KW-0812">Transmembrane</keyword>
<dbReference type="GO" id="GO:0016020">
    <property type="term" value="C:membrane"/>
    <property type="evidence" value="ECO:0007669"/>
    <property type="project" value="UniProtKB-SubCell"/>
</dbReference>
<comment type="caution">
    <text evidence="10">The sequence shown here is derived from an EMBL/GenBank/DDBJ whole genome shotgun (WGS) entry which is preliminary data.</text>
</comment>
<feature type="transmembrane region" description="Helical" evidence="9">
    <location>
        <begin position="135"/>
        <end position="156"/>
    </location>
</feature>
<reference evidence="10 11" key="1">
    <citation type="submission" date="2016-07" db="EMBL/GenBank/DDBJ databases">
        <title>Pervasive Adenine N6-methylation of Active Genes in Fungi.</title>
        <authorList>
            <consortium name="DOE Joint Genome Institute"/>
            <person name="Mondo S.J."/>
            <person name="Dannebaum R.O."/>
            <person name="Kuo R.C."/>
            <person name="Labutti K."/>
            <person name="Haridas S."/>
            <person name="Kuo A."/>
            <person name="Salamov A."/>
            <person name="Ahrendt S.R."/>
            <person name="Lipzen A."/>
            <person name="Sullivan W."/>
            <person name="Andreopoulos W.B."/>
            <person name="Clum A."/>
            <person name="Lindquist E."/>
            <person name="Daum C."/>
            <person name="Ramamoorthy G.K."/>
            <person name="Gryganskyi A."/>
            <person name="Culley D."/>
            <person name="Magnuson J.K."/>
            <person name="James T.Y."/>
            <person name="O'Malley M.A."/>
            <person name="Stajich J.E."/>
            <person name="Spatafora J.W."/>
            <person name="Visel A."/>
            <person name="Grigoriev I.V."/>
        </authorList>
    </citation>
    <scope>NUCLEOTIDE SEQUENCE [LARGE SCALE GENOMIC DNA]</scope>
    <source>
        <strain evidence="10 11">JEL800</strain>
    </source>
</reference>
<feature type="transmembrane region" description="Helical" evidence="9">
    <location>
        <begin position="675"/>
        <end position="693"/>
    </location>
</feature>
<evidence type="ECO:0000313" key="10">
    <source>
        <dbReference type="EMBL" id="ORY48038.1"/>
    </source>
</evidence>
<dbReference type="OrthoDB" id="9986677at2759"/>
<feature type="transmembrane region" description="Helical" evidence="9">
    <location>
        <begin position="500"/>
        <end position="520"/>
    </location>
</feature>
<feature type="transmembrane region" description="Helical" evidence="9">
    <location>
        <begin position="558"/>
        <end position="578"/>
    </location>
</feature>
<gene>
    <name evidence="10" type="ORF">BCR33DRAFT_714486</name>
</gene>
<dbReference type="Proteomes" id="UP000193642">
    <property type="component" value="Unassembled WGS sequence"/>
</dbReference>
<dbReference type="PANTHER" id="PTHR22601">
    <property type="entry name" value="ISP4 LIKE PROTEIN"/>
    <property type="match status" value="1"/>
</dbReference>
<protein>
    <submittedName>
        <fullName evidence="10">OPT superfamily oligopeptide transporter</fullName>
    </submittedName>
</protein>
<keyword evidence="5" id="KW-0571">Peptide transport</keyword>
<comment type="subcellular location">
    <subcellularLocation>
        <location evidence="1">Membrane</location>
        <topology evidence="1">Multi-pass membrane protein</topology>
    </subcellularLocation>
</comment>
<evidence type="ECO:0000256" key="4">
    <source>
        <dbReference type="ARBA" id="ARBA00022692"/>
    </source>
</evidence>
<keyword evidence="3" id="KW-0813">Transport</keyword>
<dbReference type="InterPro" id="IPR004648">
    <property type="entry name" value="Oligpept_transpt"/>
</dbReference>
<keyword evidence="7 9" id="KW-1133">Transmembrane helix</keyword>
<feature type="transmembrane region" description="Helical" evidence="9">
    <location>
        <begin position="313"/>
        <end position="337"/>
    </location>
</feature>
<comment type="similarity">
    <text evidence="2">Belongs to the oligopeptide OPT transporter family.</text>
</comment>
<sequence>MDIETLDAEDAIASSVEHIVPKRDNPDVPAFTFRAVLLGGLFGIGLSLAMSVWAFRTNASITSSGATFAVVACYPLGLIWHRVFPIHPFWNPGPFSVKEHVVIYVLTHASSVPYGMENVVSQAMPTLMNNKDITFFHALAFVIVTQFTGFGFAGLCRRFLVKPAAIIWPTTFSTLAIFASFHGTDGGVPKTETVKMEDFVVADVGETNPTRMEVVIEDDMMSSHTAKSSSLLLKNSSIELDTRAAQHLEDGTEQKEEVEVHKLYKTTRQQAFWYSFLGMYLYSFIPEFFFPLLQTLSICTRASFEGLKSGSMGTFNAISSATNGVGLFSVTLDWYYIQAGFLTTPWWAILCYGAGRVFLQWGAAVLLYMSDTWGLNQVMSHDSINPVLNSVKLFVGNASSVTHKLGAPVDPAFFYNATDNYNLNITAYQDVSPIHITSFFAVQYGSSFLTIAAVLSHVFLWYGNTIRRQAKNAMKQVADTYDSLDVHNKLMTAYWDPSDWMFLVFLVVMGVLIFCVSLFTPFVMPWWGVLLNLTVIGILIVPCGIIQGISGIGINISVLAEFLMGTLIPGQTVAVMAFKSLALNNLNQGILLVSGLKLGHYLHVPPAAILGAQFLGTFINAVASTSVTWAMMFSSGNLLHPNHGDWQYIVYQTFYSDGAIWGAIGPMRFFGVGSLYQGLLWCFLIGFLCPFGPWLMNRYVYPSKFWKHVNFPIIFAFGGVGGFQNGIISPLLVGFVFQVLVFKYYRQWYHAFNFVMASGFDMGLGIAVLSIALLGVINVQLPYNALNPNLLNVPIDYYCYAGANFSDFDCTYYSFKNKSDPRAC</sequence>
<feature type="transmembrane region" description="Helical" evidence="9">
    <location>
        <begin position="31"/>
        <end position="54"/>
    </location>
</feature>